<keyword evidence="1" id="KW-0472">Membrane</keyword>
<evidence type="ECO:0000313" key="2">
    <source>
        <dbReference type="EMBL" id="KKN37717.1"/>
    </source>
</evidence>
<gene>
    <name evidence="2" type="ORF">LCGC14_0760620</name>
</gene>
<organism evidence="2">
    <name type="scientific">marine sediment metagenome</name>
    <dbReference type="NCBI Taxonomy" id="412755"/>
    <lineage>
        <taxon>unclassified sequences</taxon>
        <taxon>metagenomes</taxon>
        <taxon>ecological metagenomes</taxon>
    </lineage>
</organism>
<feature type="transmembrane region" description="Helical" evidence="1">
    <location>
        <begin position="175"/>
        <end position="198"/>
    </location>
</feature>
<reference evidence="2" key="1">
    <citation type="journal article" date="2015" name="Nature">
        <title>Complex archaea that bridge the gap between prokaryotes and eukaryotes.</title>
        <authorList>
            <person name="Spang A."/>
            <person name="Saw J.H."/>
            <person name="Jorgensen S.L."/>
            <person name="Zaremba-Niedzwiedzka K."/>
            <person name="Martijn J."/>
            <person name="Lind A.E."/>
            <person name="van Eijk R."/>
            <person name="Schleper C."/>
            <person name="Guy L."/>
            <person name="Ettema T.J."/>
        </authorList>
    </citation>
    <scope>NUCLEOTIDE SEQUENCE</scope>
</reference>
<feature type="transmembrane region" description="Helical" evidence="1">
    <location>
        <begin position="134"/>
        <end position="154"/>
    </location>
</feature>
<name>A0A0F9QL38_9ZZZZ</name>
<keyword evidence="1" id="KW-1133">Transmembrane helix</keyword>
<evidence type="ECO:0000256" key="1">
    <source>
        <dbReference type="SAM" id="Phobius"/>
    </source>
</evidence>
<feature type="transmembrane region" description="Helical" evidence="1">
    <location>
        <begin position="240"/>
        <end position="263"/>
    </location>
</feature>
<comment type="caution">
    <text evidence="2">The sequence shown here is derived from an EMBL/GenBank/DDBJ whole genome shotgun (WGS) entry which is preliminary data.</text>
</comment>
<dbReference type="InterPro" id="IPR021913">
    <property type="entry name" value="DUF3526"/>
</dbReference>
<protein>
    <submittedName>
        <fullName evidence="2">Uncharacterized protein</fullName>
    </submittedName>
</protein>
<feature type="transmembrane region" description="Helical" evidence="1">
    <location>
        <begin position="427"/>
        <end position="446"/>
    </location>
</feature>
<dbReference type="EMBL" id="LAZR01001875">
    <property type="protein sequence ID" value="KKN37717.1"/>
    <property type="molecule type" value="Genomic_DNA"/>
</dbReference>
<dbReference type="Pfam" id="PF12040">
    <property type="entry name" value="DUF3526"/>
    <property type="match status" value="1"/>
</dbReference>
<dbReference type="AlphaFoldDB" id="A0A0F9QL38"/>
<feature type="transmembrane region" description="Helical" evidence="1">
    <location>
        <begin position="16"/>
        <end position="37"/>
    </location>
</feature>
<feature type="transmembrane region" description="Helical" evidence="1">
    <location>
        <begin position="210"/>
        <end position="233"/>
    </location>
</feature>
<proteinExistence type="predicted"/>
<accession>A0A0F9QL38</accession>
<sequence>MMLSRSEFKLFWSNKLNLWLVLSYFLAGILAIGLGNISLQSELENYRVADQHYQSDLSHYQQQLEQGKLEPGYMGYYLLNPAKLSPNAWSTLFRGERDETSNHTRLRLLGLQSQVNGAASGNIQAQQYGTFDLAFLWLYLMPLVIAAMSINTLADEKSSGRWPMLLSQVPSGIRLILSKLAIPTLIITLTNLALLIAATQLTPVVIDLDWVLLFTQILLYQLCWLAVCTWIIFLNKEASFNYLTFITVWLVFTFFLPGLTYLYQVQHQKAGEDAAIVFEQRQYMNDSWDKDKQADFDAYLAKFPQWNATQLLGPDFDWRWYYTQQHMSDSVVKDKVERREDKQLTSYQQGQNFAWFTPVLTLKYSLNRLADTDMLTNVSFNQQIRHYHQTLRDYFWDFYFNDKQLNAADINAIPSFEYQRELSSNHLTALLKLLLIAGVFILLTLVQMRRFEK</sequence>
<keyword evidence="1" id="KW-0812">Transmembrane</keyword>